<dbReference type="EMBL" id="CP034205">
    <property type="protein sequence ID" value="QBZ57163.1"/>
    <property type="molecule type" value="Genomic_DNA"/>
</dbReference>
<reference evidence="1 2" key="1">
    <citation type="journal article" date="2019" name="Mol. Biol. Evol.">
        <title>Blast fungal genomes show frequent chromosomal changes, gene gains and losses, and effector gene turnover.</title>
        <authorList>
            <person name="Gomez Luciano L.B."/>
            <person name="Jason Tsai I."/>
            <person name="Chuma I."/>
            <person name="Tosa Y."/>
            <person name="Chen Y.H."/>
            <person name="Li J.Y."/>
            <person name="Li M.Y."/>
            <person name="Jade Lu M.Y."/>
            <person name="Nakayashiki H."/>
            <person name="Li W.H."/>
        </authorList>
    </citation>
    <scope>NUCLEOTIDE SEQUENCE [LARGE SCALE GENOMIC DNA]</scope>
    <source>
        <strain evidence="1">MZ5-1-6</strain>
    </source>
</reference>
<gene>
    <name evidence="1" type="ORF">PoMZ_02087</name>
</gene>
<protein>
    <submittedName>
        <fullName evidence="1">Uncharacterized protein</fullName>
    </submittedName>
</protein>
<dbReference type="AlphaFoldDB" id="A0A4P7N467"/>
<accession>A0A4P7N467</accession>
<evidence type="ECO:0000313" key="2">
    <source>
        <dbReference type="Proteomes" id="UP000294847"/>
    </source>
</evidence>
<name>A0A4P7N467_PYROR</name>
<sequence>MVLARIKSVGTKFRVVPDIPRWLATGYQSILELGRQLQSSLRVSLALLAKVGCRRWTKSPLGITNPPSDLMFREKSSMLLGNVLPLMHGIDVPIAGS</sequence>
<organism evidence="1 2">
    <name type="scientific">Pyricularia oryzae</name>
    <name type="common">Rice blast fungus</name>
    <name type="synonym">Magnaporthe oryzae</name>
    <dbReference type="NCBI Taxonomy" id="318829"/>
    <lineage>
        <taxon>Eukaryota</taxon>
        <taxon>Fungi</taxon>
        <taxon>Dikarya</taxon>
        <taxon>Ascomycota</taxon>
        <taxon>Pezizomycotina</taxon>
        <taxon>Sordariomycetes</taxon>
        <taxon>Sordariomycetidae</taxon>
        <taxon>Magnaporthales</taxon>
        <taxon>Pyriculariaceae</taxon>
        <taxon>Pyricularia</taxon>
    </lineage>
</organism>
<evidence type="ECO:0000313" key="1">
    <source>
        <dbReference type="EMBL" id="QBZ57163.1"/>
    </source>
</evidence>
<dbReference type="Proteomes" id="UP000294847">
    <property type="component" value="Chromosome 2"/>
</dbReference>
<proteinExistence type="predicted"/>